<sequence>MAPAPGALCGNASLEEARPVNRRSCPPDEDQVCDVMEADLNDRLRTRPPRRSAHRDQVHPEGLRQAARGPRCRSADGAVDAAVGVRPFKLLAQSAVERPGGARLRGDPSRRLHPLQPGANTPLYSWTLCEDTGS</sequence>
<feature type="compositionally biased region" description="Acidic residues" evidence="1">
    <location>
        <begin position="27"/>
        <end position="39"/>
    </location>
</feature>
<accession>A0A4Z2IJM2</accession>
<feature type="region of interest" description="Disordered" evidence="1">
    <location>
        <begin position="98"/>
        <end position="118"/>
    </location>
</feature>
<evidence type="ECO:0000256" key="1">
    <source>
        <dbReference type="SAM" id="MobiDB-lite"/>
    </source>
</evidence>
<dbReference type="EMBL" id="SRLO01000076">
    <property type="protein sequence ID" value="TNN78179.1"/>
    <property type="molecule type" value="Genomic_DNA"/>
</dbReference>
<dbReference type="AlphaFoldDB" id="A0A4Z2IJM2"/>
<organism evidence="2 3">
    <name type="scientific">Liparis tanakae</name>
    <name type="common">Tanaka's snailfish</name>
    <dbReference type="NCBI Taxonomy" id="230148"/>
    <lineage>
        <taxon>Eukaryota</taxon>
        <taxon>Metazoa</taxon>
        <taxon>Chordata</taxon>
        <taxon>Craniata</taxon>
        <taxon>Vertebrata</taxon>
        <taxon>Euteleostomi</taxon>
        <taxon>Actinopterygii</taxon>
        <taxon>Neopterygii</taxon>
        <taxon>Teleostei</taxon>
        <taxon>Neoteleostei</taxon>
        <taxon>Acanthomorphata</taxon>
        <taxon>Eupercaria</taxon>
        <taxon>Perciformes</taxon>
        <taxon>Cottioidei</taxon>
        <taxon>Cottales</taxon>
        <taxon>Liparidae</taxon>
        <taxon>Liparis</taxon>
    </lineage>
</organism>
<comment type="caution">
    <text evidence="2">The sequence shown here is derived from an EMBL/GenBank/DDBJ whole genome shotgun (WGS) entry which is preliminary data.</text>
</comment>
<evidence type="ECO:0000313" key="2">
    <source>
        <dbReference type="EMBL" id="TNN78179.1"/>
    </source>
</evidence>
<proteinExistence type="predicted"/>
<name>A0A4Z2IJM2_9TELE</name>
<gene>
    <name evidence="2" type="ORF">EYF80_011684</name>
</gene>
<dbReference type="Proteomes" id="UP000314294">
    <property type="component" value="Unassembled WGS sequence"/>
</dbReference>
<evidence type="ECO:0000313" key="3">
    <source>
        <dbReference type="Proteomes" id="UP000314294"/>
    </source>
</evidence>
<reference evidence="2 3" key="1">
    <citation type="submission" date="2019-03" db="EMBL/GenBank/DDBJ databases">
        <title>First draft genome of Liparis tanakae, snailfish: a comprehensive survey of snailfish specific genes.</title>
        <authorList>
            <person name="Kim W."/>
            <person name="Song I."/>
            <person name="Jeong J.-H."/>
            <person name="Kim D."/>
            <person name="Kim S."/>
            <person name="Ryu S."/>
            <person name="Song J.Y."/>
            <person name="Lee S.K."/>
        </authorList>
    </citation>
    <scope>NUCLEOTIDE SEQUENCE [LARGE SCALE GENOMIC DNA]</scope>
    <source>
        <tissue evidence="2">Muscle</tissue>
    </source>
</reference>
<protein>
    <submittedName>
        <fullName evidence="2">Uncharacterized protein</fullName>
    </submittedName>
</protein>
<keyword evidence="3" id="KW-1185">Reference proteome</keyword>
<feature type="region of interest" description="Disordered" evidence="1">
    <location>
        <begin position="1"/>
        <end position="75"/>
    </location>
</feature>